<dbReference type="EMBL" id="JACGCM010001954">
    <property type="protein sequence ID" value="KAF6146897.1"/>
    <property type="molecule type" value="Genomic_DNA"/>
</dbReference>
<dbReference type="Pfam" id="PF03151">
    <property type="entry name" value="TPT"/>
    <property type="match status" value="1"/>
</dbReference>
<gene>
    <name evidence="2" type="ORF">GIB67_018550</name>
</gene>
<organism evidence="2 3">
    <name type="scientific">Kingdonia uniflora</name>
    <dbReference type="NCBI Taxonomy" id="39325"/>
    <lineage>
        <taxon>Eukaryota</taxon>
        <taxon>Viridiplantae</taxon>
        <taxon>Streptophyta</taxon>
        <taxon>Embryophyta</taxon>
        <taxon>Tracheophyta</taxon>
        <taxon>Spermatophyta</taxon>
        <taxon>Magnoliopsida</taxon>
        <taxon>Ranunculales</taxon>
        <taxon>Circaeasteraceae</taxon>
        <taxon>Kingdonia</taxon>
    </lineage>
</organism>
<evidence type="ECO:0000313" key="2">
    <source>
        <dbReference type="EMBL" id="KAF6146897.1"/>
    </source>
</evidence>
<comment type="caution">
    <text evidence="2">The sequence shown here is derived from an EMBL/GenBank/DDBJ whole genome shotgun (WGS) entry which is preliminary data.</text>
</comment>
<dbReference type="InterPro" id="IPR004853">
    <property type="entry name" value="Sugar_P_trans_dom"/>
</dbReference>
<name>A0A7J7LWC6_9MAGN</name>
<sequence>MILHFDFSIMRCDNKVHHLLKSYNLVAILPLAIVHTMGNLFTNMNLGKVVVSFTHTFKAMKPFFLILLSAMFLGEKSMDNITLFSVRTIMSQVYPHLPASCCPLPFVKPFSCAEIKKATGGFNGIITAHSDGSAYKALFQGSLVVVVKELRIFNEVKDAFNEEVQLLMRLHHQLL</sequence>
<evidence type="ECO:0000259" key="1">
    <source>
        <dbReference type="Pfam" id="PF03151"/>
    </source>
</evidence>
<dbReference type="Gene3D" id="3.30.200.20">
    <property type="entry name" value="Phosphorylase Kinase, domain 1"/>
    <property type="match status" value="1"/>
</dbReference>
<feature type="domain" description="Sugar phosphate transporter" evidence="1">
    <location>
        <begin position="20"/>
        <end position="83"/>
    </location>
</feature>
<dbReference type="Proteomes" id="UP000541444">
    <property type="component" value="Unassembled WGS sequence"/>
</dbReference>
<proteinExistence type="predicted"/>
<reference evidence="2 3" key="1">
    <citation type="journal article" date="2020" name="IScience">
        <title>Genome Sequencing of the Endangered Kingdonia uniflora (Circaeasteraceae, Ranunculales) Reveals Potential Mechanisms of Evolutionary Specialization.</title>
        <authorList>
            <person name="Sun Y."/>
            <person name="Deng T."/>
            <person name="Zhang A."/>
            <person name="Moore M.J."/>
            <person name="Landis J.B."/>
            <person name="Lin N."/>
            <person name="Zhang H."/>
            <person name="Zhang X."/>
            <person name="Huang J."/>
            <person name="Zhang X."/>
            <person name="Sun H."/>
            <person name="Wang H."/>
        </authorList>
    </citation>
    <scope>NUCLEOTIDE SEQUENCE [LARGE SCALE GENOMIC DNA]</scope>
    <source>
        <strain evidence="2">TB1705</strain>
        <tissue evidence="2">Leaf</tissue>
    </source>
</reference>
<dbReference type="OrthoDB" id="6418713at2759"/>
<keyword evidence="3" id="KW-1185">Reference proteome</keyword>
<dbReference type="AlphaFoldDB" id="A0A7J7LWC6"/>
<evidence type="ECO:0000313" key="3">
    <source>
        <dbReference type="Proteomes" id="UP000541444"/>
    </source>
</evidence>
<accession>A0A7J7LWC6</accession>
<protein>
    <recommendedName>
        <fullName evidence="1">Sugar phosphate transporter domain-containing protein</fullName>
    </recommendedName>
</protein>